<dbReference type="Proteomes" id="UP000290909">
    <property type="component" value="Chromosome"/>
</dbReference>
<dbReference type="Gene3D" id="3.10.310.40">
    <property type="match status" value="1"/>
</dbReference>
<comment type="cofactor">
    <cofactor evidence="14">
        <name>Zn(2+)</name>
        <dbReference type="ChEBI" id="CHEBI:29105"/>
    </cofactor>
    <text evidence="14">Binds 1 zinc ion per subunit.</text>
</comment>
<keyword evidence="15" id="KW-0175">Coiled coil</keyword>
<feature type="domain" description="Alanyl-transfer RNA synthetases family profile" evidence="16">
    <location>
        <begin position="4"/>
        <end position="675"/>
    </location>
</feature>
<comment type="domain">
    <text evidence="14">Consists of three domains; the N-terminal catalytic domain, the editing domain and the C-terminal C-Ala domain. The editing domain removes incorrectly charged amino acids, while the C-Ala domain, along with tRNA(Ala), serves as a bridge to cooperatively bring together the editing and aminoacylation centers thus stimulating deacylation of misacylated tRNAs.</text>
</comment>
<dbReference type="Gene3D" id="3.30.54.20">
    <property type="match status" value="1"/>
</dbReference>
<sequence length="859" mass="97169">MRYMSSTEIRETWLKFFESKKHLIEPSASLIPVNDPTLLWINAGVAPLKKYFDGSETPKSRRITNVQKSLRTNDIDNVGRTARHHTFFEMMGNFSIGDYFKPEAIEFGYELLTSEKYFGMPVEKLYITYYPDDQVAKEKWISLGIPADHMIPQPGNFWEIGAGPSGPCTEIFFDRGEKYDKRGKELIEEDIENDRFIEIWNIVFSQYNANPDVPRSEYKELPNKNIDTGAGLERFACVLQGTETNFETDLHYPVILKTQELSGVTYTGQMAFKVISDHIKTLTFAISDGATLSNEGRGYVLRRILRRAIKYGRTIKFNEPFLYKLVDTVVEMMESFYPALRQTKEIVKKIILKEEEKFFATINDGEKHLLSSIKDGSLSGLEAFKLYDTYGFPIELTLEYAAENNITVDVEGFKTALLEQKNRSREARSVKGSMKSQDETYLNFTEPSKFVGYDQLQVEAKIIKIFEDGIVLDQTPFYATMGGQIADTGTINGLVVTDVVKLPHGQYLHRIETDSFTEGDEVLAIVDEATRNLTERNHTATHLLHQAIKDVLGEHAKQQGSYNGPTKFSFDINHYEAIKPEQILKIESIVKEKINEQLAVVTHVLPIDEAKKLGAQMLFGEKYGDVVRVVDINKWSLEFCGGTHVKNTKDIIDFVITSVESIGSGIFRFEGFTNEVVKNQDKYLGHLLEQISQLETKALSIDANVKFEAKPEVKGSFNDILNYRLYVQNLSNLVKNLEKENESKLLNSILASADSFTPNEIKETTYVLTNDLPQASLKPLIDVLYDKMKTEVVILINQTSEKASFLVKTKSKDAKAIIQALAKETLGNGGGKPDFAQGGTQNLEALTNYLKGNGLIWNI</sequence>
<dbReference type="FunFam" id="3.30.930.10:FF:000046">
    <property type="entry name" value="Alanine--tRNA ligase"/>
    <property type="match status" value="1"/>
</dbReference>
<keyword evidence="8 14" id="KW-0067">ATP-binding</keyword>
<dbReference type="InterPro" id="IPR018164">
    <property type="entry name" value="Ala-tRNA-synth_IIc_N"/>
</dbReference>
<evidence type="ECO:0000256" key="11">
    <source>
        <dbReference type="ARBA" id="ARBA00023146"/>
    </source>
</evidence>
<dbReference type="Pfam" id="PF01411">
    <property type="entry name" value="tRNA-synt_2c"/>
    <property type="match status" value="1"/>
</dbReference>
<name>A0A449BJF6_9MOLU</name>
<dbReference type="GO" id="GO:0008270">
    <property type="term" value="F:zinc ion binding"/>
    <property type="evidence" value="ECO:0007669"/>
    <property type="project" value="UniProtKB-UniRule"/>
</dbReference>
<evidence type="ECO:0000313" key="17">
    <source>
        <dbReference type="EMBL" id="VEU82596.1"/>
    </source>
</evidence>
<dbReference type="Pfam" id="PF02272">
    <property type="entry name" value="DHHA1"/>
    <property type="match status" value="1"/>
</dbReference>
<dbReference type="FunFam" id="3.10.310.40:FF:000001">
    <property type="entry name" value="Alanine--tRNA ligase"/>
    <property type="match status" value="1"/>
</dbReference>
<dbReference type="SUPFAM" id="SSF55186">
    <property type="entry name" value="ThrRS/AlaRS common domain"/>
    <property type="match status" value="1"/>
</dbReference>
<organism evidence="17 18">
    <name type="scientific">Acholeplasma hippikon</name>
    <dbReference type="NCBI Taxonomy" id="264636"/>
    <lineage>
        <taxon>Bacteria</taxon>
        <taxon>Bacillati</taxon>
        <taxon>Mycoplasmatota</taxon>
        <taxon>Mollicutes</taxon>
        <taxon>Acholeplasmatales</taxon>
        <taxon>Acholeplasmataceae</taxon>
        <taxon>Acholeplasma</taxon>
    </lineage>
</organism>
<dbReference type="InterPro" id="IPR012947">
    <property type="entry name" value="tRNA_SAD"/>
</dbReference>
<dbReference type="InterPro" id="IPR003156">
    <property type="entry name" value="DHHA1_dom"/>
</dbReference>
<dbReference type="NCBIfam" id="TIGR00344">
    <property type="entry name" value="alaS"/>
    <property type="match status" value="1"/>
</dbReference>
<dbReference type="EMBL" id="LR215050">
    <property type="protein sequence ID" value="VEU82596.1"/>
    <property type="molecule type" value="Genomic_DNA"/>
</dbReference>
<dbReference type="GO" id="GO:0005524">
    <property type="term" value="F:ATP binding"/>
    <property type="evidence" value="ECO:0007669"/>
    <property type="project" value="UniProtKB-UniRule"/>
</dbReference>
<evidence type="ECO:0000256" key="14">
    <source>
        <dbReference type="HAMAP-Rule" id="MF_00036"/>
    </source>
</evidence>
<evidence type="ECO:0000256" key="10">
    <source>
        <dbReference type="ARBA" id="ARBA00022917"/>
    </source>
</evidence>
<keyword evidence="10 14" id="KW-0648">Protein biosynthesis</keyword>
<dbReference type="InterPro" id="IPR045864">
    <property type="entry name" value="aa-tRNA-synth_II/BPL/LPL"/>
</dbReference>
<comment type="catalytic activity">
    <reaction evidence="13 14">
        <text>tRNA(Ala) + L-alanine + ATP = L-alanyl-tRNA(Ala) + AMP + diphosphate</text>
        <dbReference type="Rhea" id="RHEA:12540"/>
        <dbReference type="Rhea" id="RHEA-COMP:9657"/>
        <dbReference type="Rhea" id="RHEA-COMP:9923"/>
        <dbReference type="ChEBI" id="CHEBI:30616"/>
        <dbReference type="ChEBI" id="CHEBI:33019"/>
        <dbReference type="ChEBI" id="CHEBI:57972"/>
        <dbReference type="ChEBI" id="CHEBI:78442"/>
        <dbReference type="ChEBI" id="CHEBI:78497"/>
        <dbReference type="ChEBI" id="CHEBI:456215"/>
        <dbReference type="EC" id="6.1.1.7"/>
    </reaction>
</comment>
<dbReference type="SMART" id="SM00863">
    <property type="entry name" value="tRNA_SAD"/>
    <property type="match status" value="1"/>
</dbReference>
<dbReference type="FunFam" id="3.30.980.10:FF:000004">
    <property type="entry name" value="Alanine--tRNA ligase, cytoplasmic"/>
    <property type="match status" value="1"/>
</dbReference>
<evidence type="ECO:0000259" key="16">
    <source>
        <dbReference type="PROSITE" id="PS50860"/>
    </source>
</evidence>
<comment type="function">
    <text evidence="12 14">Catalyzes the attachment of alanine to tRNA(Ala) in a two-step reaction: alanine is first activated by ATP to form Ala-AMP and then transferred to the acceptor end of tRNA(Ala). Also edits incorrectly charged Ser-tRNA(Ala) and Gly-tRNA(Ala) via its editing domain.</text>
</comment>
<keyword evidence="11 14" id="KW-0030">Aminoacyl-tRNA synthetase</keyword>
<dbReference type="GO" id="GO:0005829">
    <property type="term" value="C:cytosol"/>
    <property type="evidence" value="ECO:0007669"/>
    <property type="project" value="TreeGrafter"/>
</dbReference>
<dbReference type="InterPro" id="IPR018163">
    <property type="entry name" value="Thr/Ala-tRNA-synth_IIc_edit"/>
</dbReference>
<keyword evidence="18" id="KW-1185">Reference proteome</keyword>
<keyword evidence="3 14" id="KW-0820">tRNA-binding</keyword>
<dbReference type="GO" id="GO:0000049">
    <property type="term" value="F:tRNA binding"/>
    <property type="evidence" value="ECO:0007669"/>
    <property type="project" value="UniProtKB-KW"/>
</dbReference>
<dbReference type="STRING" id="1408416.GCA_000702765_00871"/>
<dbReference type="GO" id="GO:0006419">
    <property type="term" value="P:alanyl-tRNA aminoacylation"/>
    <property type="evidence" value="ECO:0007669"/>
    <property type="project" value="UniProtKB-UniRule"/>
</dbReference>
<feature type="binding site" evidence="14">
    <location>
        <position position="644"/>
    </location>
    <ligand>
        <name>Zn(2+)</name>
        <dbReference type="ChEBI" id="CHEBI:29105"/>
    </ligand>
</feature>
<feature type="binding site" evidence="14">
    <location>
        <position position="640"/>
    </location>
    <ligand>
        <name>Zn(2+)</name>
        <dbReference type="ChEBI" id="CHEBI:29105"/>
    </ligand>
</feature>
<comment type="similarity">
    <text evidence="1 14">Belongs to the class-II aminoacyl-tRNA synthetase family.</text>
</comment>
<dbReference type="SUPFAM" id="SSF101353">
    <property type="entry name" value="Putative anticodon-binding domain of alanyl-tRNA synthetase (AlaRS)"/>
    <property type="match status" value="1"/>
</dbReference>
<gene>
    <name evidence="14 17" type="primary">alaS</name>
    <name evidence="17" type="ORF">NCTC10172_00613</name>
</gene>
<dbReference type="KEGG" id="ahk:NCTC10172_00613"/>
<dbReference type="SUPFAM" id="SSF50447">
    <property type="entry name" value="Translation proteins"/>
    <property type="match status" value="1"/>
</dbReference>
<reference evidence="17 18" key="1">
    <citation type="submission" date="2019-01" db="EMBL/GenBank/DDBJ databases">
        <authorList>
            <consortium name="Pathogen Informatics"/>
        </authorList>
    </citation>
    <scope>NUCLEOTIDE SEQUENCE [LARGE SCALE GENOMIC DNA]</scope>
    <source>
        <strain evidence="17 18">NCTC10172</strain>
    </source>
</reference>
<feature type="binding site" evidence="14">
    <location>
        <position position="538"/>
    </location>
    <ligand>
        <name>Zn(2+)</name>
        <dbReference type="ChEBI" id="CHEBI:29105"/>
    </ligand>
</feature>
<keyword evidence="9 14" id="KW-0694">RNA-binding</keyword>
<accession>A0A449BJF6</accession>
<dbReference type="InterPro" id="IPR009000">
    <property type="entry name" value="Transl_B-barrel_sf"/>
</dbReference>
<evidence type="ECO:0000256" key="15">
    <source>
        <dbReference type="SAM" id="Coils"/>
    </source>
</evidence>
<dbReference type="PRINTS" id="PR00980">
    <property type="entry name" value="TRNASYNTHALA"/>
</dbReference>
<keyword evidence="2 14" id="KW-0963">Cytoplasm</keyword>
<dbReference type="Gene3D" id="3.30.930.10">
    <property type="entry name" value="Bira Bifunctional Protein, Domain 2"/>
    <property type="match status" value="1"/>
</dbReference>
<evidence type="ECO:0000313" key="18">
    <source>
        <dbReference type="Proteomes" id="UP000290909"/>
    </source>
</evidence>
<dbReference type="EC" id="6.1.1.7" evidence="14"/>
<evidence type="ECO:0000256" key="13">
    <source>
        <dbReference type="ARBA" id="ARBA00048300"/>
    </source>
</evidence>
<evidence type="ECO:0000256" key="7">
    <source>
        <dbReference type="ARBA" id="ARBA00022833"/>
    </source>
</evidence>
<dbReference type="CDD" id="cd00673">
    <property type="entry name" value="AlaRS_core"/>
    <property type="match status" value="1"/>
</dbReference>
<dbReference type="InterPro" id="IPR050058">
    <property type="entry name" value="Ala-tRNA_ligase"/>
</dbReference>
<dbReference type="InterPro" id="IPR023033">
    <property type="entry name" value="Ala_tRNA_ligase_euk/bac"/>
</dbReference>
<keyword evidence="5 14" id="KW-0479">Metal-binding</keyword>
<evidence type="ECO:0000256" key="6">
    <source>
        <dbReference type="ARBA" id="ARBA00022741"/>
    </source>
</evidence>
<evidence type="ECO:0000256" key="5">
    <source>
        <dbReference type="ARBA" id="ARBA00022723"/>
    </source>
</evidence>
<evidence type="ECO:0000256" key="8">
    <source>
        <dbReference type="ARBA" id="ARBA00022840"/>
    </source>
</evidence>
<dbReference type="GO" id="GO:0002161">
    <property type="term" value="F:aminoacyl-tRNA deacylase activity"/>
    <property type="evidence" value="ECO:0007669"/>
    <property type="project" value="TreeGrafter"/>
</dbReference>
<feature type="coiled-coil region" evidence="15">
    <location>
        <begin position="720"/>
        <end position="747"/>
    </location>
</feature>
<dbReference type="PROSITE" id="PS50860">
    <property type="entry name" value="AA_TRNA_LIGASE_II_ALA"/>
    <property type="match status" value="1"/>
</dbReference>
<dbReference type="AlphaFoldDB" id="A0A449BJF6"/>
<comment type="subcellular location">
    <subcellularLocation>
        <location evidence="14">Cytoplasm</location>
    </subcellularLocation>
</comment>
<dbReference type="Gene3D" id="2.40.30.130">
    <property type="match status" value="1"/>
</dbReference>
<evidence type="ECO:0000256" key="2">
    <source>
        <dbReference type="ARBA" id="ARBA00022490"/>
    </source>
</evidence>
<evidence type="ECO:0000256" key="12">
    <source>
        <dbReference type="ARBA" id="ARBA00024779"/>
    </source>
</evidence>
<dbReference type="Pfam" id="PF07973">
    <property type="entry name" value="tRNA_SAD"/>
    <property type="match status" value="1"/>
</dbReference>
<dbReference type="InterPro" id="IPR018162">
    <property type="entry name" value="Ala-tRNA-ligase_IIc_anticod-bd"/>
</dbReference>
<keyword evidence="7 14" id="KW-0862">Zinc</keyword>
<keyword evidence="6 14" id="KW-0547">Nucleotide-binding</keyword>
<feature type="binding site" evidence="14">
    <location>
        <position position="542"/>
    </location>
    <ligand>
        <name>Zn(2+)</name>
        <dbReference type="ChEBI" id="CHEBI:29105"/>
    </ligand>
</feature>
<dbReference type="PANTHER" id="PTHR11777">
    <property type="entry name" value="ALANYL-TRNA SYNTHETASE"/>
    <property type="match status" value="1"/>
</dbReference>
<dbReference type="HAMAP" id="MF_00036_B">
    <property type="entry name" value="Ala_tRNA_synth_B"/>
    <property type="match status" value="1"/>
</dbReference>
<dbReference type="Gene3D" id="3.30.980.10">
    <property type="entry name" value="Threonyl-trna Synthetase, Chain A, domain 2"/>
    <property type="match status" value="1"/>
</dbReference>
<evidence type="ECO:0000256" key="4">
    <source>
        <dbReference type="ARBA" id="ARBA00022598"/>
    </source>
</evidence>
<proteinExistence type="inferred from homology"/>
<dbReference type="SUPFAM" id="SSF55681">
    <property type="entry name" value="Class II aaRS and biotin synthetases"/>
    <property type="match status" value="1"/>
</dbReference>
<dbReference type="GO" id="GO:0004813">
    <property type="term" value="F:alanine-tRNA ligase activity"/>
    <property type="evidence" value="ECO:0007669"/>
    <property type="project" value="UniProtKB-UniRule"/>
</dbReference>
<dbReference type="InterPro" id="IPR002318">
    <property type="entry name" value="Ala-tRNA-lgiase_IIc"/>
</dbReference>
<dbReference type="PANTHER" id="PTHR11777:SF9">
    <property type="entry name" value="ALANINE--TRNA LIGASE, CYTOPLASMIC"/>
    <property type="match status" value="1"/>
</dbReference>
<evidence type="ECO:0000256" key="9">
    <source>
        <dbReference type="ARBA" id="ARBA00022884"/>
    </source>
</evidence>
<keyword evidence="4 14" id="KW-0436">Ligase</keyword>
<evidence type="ECO:0000256" key="3">
    <source>
        <dbReference type="ARBA" id="ARBA00022555"/>
    </source>
</evidence>
<dbReference type="FunFam" id="3.30.54.20:FF:000001">
    <property type="entry name" value="Alanine--tRNA ligase"/>
    <property type="match status" value="1"/>
</dbReference>
<protein>
    <recommendedName>
        <fullName evidence="14">Alanine--tRNA ligase</fullName>
        <ecNumber evidence="14">6.1.1.7</ecNumber>
    </recommendedName>
    <alternativeName>
        <fullName evidence="14">Alanyl-tRNA synthetase</fullName>
        <shortName evidence="14">AlaRS</shortName>
    </alternativeName>
</protein>
<evidence type="ECO:0000256" key="1">
    <source>
        <dbReference type="ARBA" id="ARBA00008226"/>
    </source>
</evidence>
<dbReference type="InterPro" id="IPR018165">
    <property type="entry name" value="Ala-tRNA-synth_IIc_core"/>
</dbReference>